<dbReference type="NCBIfam" id="TIGR00762">
    <property type="entry name" value="DegV"/>
    <property type="match status" value="1"/>
</dbReference>
<dbReference type="STRING" id="645991.Sgly_2682"/>
<dbReference type="SUPFAM" id="SSF82549">
    <property type="entry name" value="DAK1/DegV-like"/>
    <property type="match status" value="1"/>
</dbReference>
<reference evidence="2 3" key="1">
    <citation type="journal article" date="2011" name="Stand. Genomic Sci.">
        <title>Complete genome sequence of Syntrophobotulus glycolicus type strain (FlGlyR).</title>
        <authorList>
            <person name="Han C."/>
            <person name="Mwirichia R."/>
            <person name="Chertkov O."/>
            <person name="Held B."/>
            <person name="Lapidus A."/>
            <person name="Nolan M."/>
            <person name="Lucas S."/>
            <person name="Hammon N."/>
            <person name="Deshpande S."/>
            <person name="Cheng J.F."/>
            <person name="Tapia R."/>
            <person name="Goodwin L."/>
            <person name="Pitluck S."/>
            <person name="Huntemann M."/>
            <person name="Liolios K."/>
            <person name="Ivanova N."/>
            <person name="Pagani I."/>
            <person name="Mavromatis K."/>
            <person name="Ovchinikova G."/>
            <person name="Pati A."/>
            <person name="Chen A."/>
            <person name="Palaniappan K."/>
            <person name="Land M."/>
            <person name="Hauser L."/>
            <person name="Brambilla E.M."/>
            <person name="Rohde M."/>
            <person name="Spring S."/>
            <person name="Sikorski J."/>
            <person name="Goker M."/>
            <person name="Woyke T."/>
            <person name="Bristow J."/>
            <person name="Eisen J.A."/>
            <person name="Markowitz V."/>
            <person name="Hugenholtz P."/>
            <person name="Kyrpides N.C."/>
            <person name="Klenk H.P."/>
            <person name="Detter J.C."/>
        </authorList>
    </citation>
    <scope>NUCLEOTIDE SEQUENCE [LARGE SCALE GENOMIC DNA]</scope>
    <source>
        <strain evidence="3">DSM 8271 / FlGlyR</strain>
    </source>
</reference>
<dbReference type="eggNOG" id="COG1307">
    <property type="taxonomic scope" value="Bacteria"/>
</dbReference>
<dbReference type="Pfam" id="PF02645">
    <property type="entry name" value="DegV"/>
    <property type="match status" value="1"/>
</dbReference>
<dbReference type="HOGENOM" id="CLU_048251_0_1_9"/>
<accession>F0SX95</accession>
<evidence type="ECO:0000313" key="3">
    <source>
        <dbReference type="Proteomes" id="UP000007488"/>
    </source>
</evidence>
<reference evidence="3" key="2">
    <citation type="submission" date="2011-02" db="EMBL/GenBank/DDBJ databases">
        <title>The complete genome of Syntrophobotulus glycolicus DSM 8271.</title>
        <authorList>
            <person name="Lucas S."/>
            <person name="Copeland A."/>
            <person name="Lapidus A."/>
            <person name="Bruce D."/>
            <person name="Goodwin L."/>
            <person name="Pitluck S."/>
            <person name="Kyrpides N."/>
            <person name="Mavromatis K."/>
            <person name="Pagani I."/>
            <person name="Ivanova N."/>
            <person name="Mikhailova N."/>
            <person name="Chertkov O."/>
            <person name="Held B."/>
            <person name="Detter J.C."/>
            <person name="Tapia R."/>
            <person name="Han C."/>
            <person name="Land M."/>
            <person name="Hauser L."/>
            <person name="Markowitz V."/>
            <person name="Cheng J.-F."/>
            <person name="Hugenholtz P."/>
            <person name="Woyke T."/>
            <person name="Wu D."/>
            <person name="Spring S."/>
            <person name="Schroeder M."/>
            <person name="Brambilla E."/>
            <person name="Klenk H.-P."/>
            <person name="Eisen J.A."/>
        </authorList>
    </citation>
    <scope>NUCLEOTIDE SEQUENCE [LARGE SCALE GENOMIC DNA]</scope>
    <source>
        <strain evidence="3">DSM 8271 / FlGlyR</strain>
    </source>
</reference>
<dbReference type="PANTHER" id="PTHR33434:SF2">
    <property type="entry name" value="FATTY ACID-BINDING PROTEIN TM_1468"/>
    <property type="match status" value="1"/>
</dbReference>
<dbReference type="InterPro" id="IPR043168">
    <property type="entry name" value="DegV_C"/>
</dbReference>
<dbReference type="EMBL" id="CP002547">
    <property type="protein sequence ID" value="ADY56955.1"/>
    <property type="molecule type" value="Genomic_DNA"/>
</dbReference>
<dbReference type="AlphaFoldDB" id="F0SX95"/>
<dbReference type="InterPro" id="IPR003797">
    <property type="entry name" value="DegV"/>
</dbReference>
<proteinExistence type="predicted"/>
<organism evidence="2 3">
    <name type="scientific">Syntrophobotulus glycolicus (strain DSM 8271 / FlGlyR)</name>
    <dbReference type="NCBI Taxonomy" id="645991"/>
    <lineage>
        <taxon>Bacteria</taxon>
        <taxon>Bacillati</taxon>
        <taxon>Bacillota</taxon>
        <taxon>Clostridia</taxon>
        <taxon>Eubacteriales</taxon>
        <taxon>Desulfitobacteriaceae</taxon>
        <taxon>Syntrophobotulus</taxon>
    </lineage>
</organism>
<dbReference type="RefSeq" id="WP_013625775.1">
    <property type="nucleotide sequence ID" value="NC_015172.1"/>
</dbReference>
<dbReference type="Proteomes" id="UP000007488">
    <property type="component" value="Chromosome"/>
</dbReference>
<dbReference type="OrthoDB" id="9780216at2"/>
<keyword evidence="3" id="KW-1185">Reference proteome</keyword>
<dbReference type="Gene3D" id="3.30.1180.10">
    <property type="match status" value="1"/>
</dbReference>
<sequence length="277" mass="29888">MGVKILTDSTCDLPKDLARELGITIVPLRVLFGEESFLDGEEITSEEFFTKMAQAEKLPTTAQVNPSQFIEEFTKMIDQGDEVIGIFIAAALSGTYNSSLIARDTIGRGKIELIDSHTASFGLGLLVIEAARMAQKGKSFEEIAARLETARDKVNFYAILDTLENLVKGGRLTATMAANLLGVKPIVSVADSTVSMVGKARGQKKAFAWVIEDLKNKGIDLEGRTVALAHGVNKESLMDFQEVLFKEYKIGEVIIFELGAVIGTHLGAGCVGLGVIM</sequence>
<gene>
    <name evidence="2" type="ordered locus">Sgly_2682</name>
</gene>
<dbReference type="PANTHER" id="PTHR33434">
    <property type="entry name" value="DEGV DOMAIN-CONTAINING PROTEIN DR_1986-RELATED"/>
    <property type="match status" value="1"/>
</dbReference>
<dbReference type="Gene3D" id="3.40.50.10170">
    <property type="match status" value="1"/>
</dbReference>
<dbReference type="PROSITE" id="PS51482">
    <property type="entry name" value="DEGV"/>
    <property type="match status" value="1"/>
</dbReference>
<name>F0SX95_SYNGF</name>
<evidence type="ECO:0000313" key="2">
    <source>
        <dbReference type="EMBL" id="ADY56955.1"/>
    </source>
</evidence>
<evidence type="ECO:0000256" key="1">
    <source>
        <dbReference type="ARBA" id="ARBA00023121"/>
    </source>
</evidence>
<dbReference type="KEGG" id="sgy:Sgly_2682"/>
<dbReference type="GO" id="GO:0008289">
    <property type="term" value="F:lipid binding"/>
    <property type="evidence" value="ECO:0007669"/>
    <property type="project" value="UniProtKB-KW"/>
</dbReference>
<protein>
    <submittedName>
        <fullName evidence="2">DegV family protein</fullName>
    </submittedName>
</protein>
<dbReference type="InterPro" id="IPR050270">
    <property type="entry name" value="DegV_domain_contain"/>
</dbReference>
<keyword evidence="1" id="KW-0446">Lipid-binding</keyword>